<gene>
    <name evidence="1" type="ORF">CHX27_13690</name>
</gene>
<dbReference type="RefSeq" id="WP_094487324.1">
    <property type="nucleotide sequence ID" value="NZ_NOXX01000222.1"/>
</dbReference>
<reference evidence="1 2" key="1">
    <citation type="submission" date="2017-07" db="EMBL/GenBank/DDBJ databases">
        <title>Flavobacterium cyanobacteriorum sp. nov., isolated from cyanobacterial aggregates in a eutrophic lake.</title>
        <authorList>
            <person name="Cai H."/>
        </authorList>
    </citation>
    <scope>NUCLEOTIDE SEQUENCE [LARGE SCALE GENOMIC DNA]</scope>
    <source>
        <strain evidence="1 2">TH167</strain>
    </source>
</reference>
<comment type="caution">
    <text evidence="1">The sequence shown here is derived from an EMBL/GenBank/DDBJ whole genome shotgun (WGS) entry which is preliminary data.</text>
</comment>
<proteinExistence type="predicted"/>
<name>A0A255ZGL0_9FLAO</name>
<evidence type="ECO:0000313" key="1">
    <source>
        <dbReference type="EMBL" id="OYQ40569.1"/>
    </source>
</evidence>
<protein>
    <submittedName>
        <fullName evidence="1">Uncharacterized protein</fullName>
    </submittedName>
</protein>
<sequence length="222" mass="25132">MLVDPDGRSAKAAAEPPVNGLEYFRDDTGEYFWNQNKNAYDHFQNKDGNGSVYQGIYRADTFKEPVGEYTIIFDLSNAKPKDEYKPEHTINRIAVPLMAALVKAGNVKDISNPDLYPGVKIYSSEYMNGALTAGNVIFTNPRMESVLDLGHEYGHYLDYKYHFKFNASEYIKKIAIPSFKSAMKASIPSFEHIHESSNSEKRANRLGGAWTGEIKLKNLFRK</sequence>
<accession>A0A255ZGL0</accession>
<dbReference type="AlphaFoldDB" id="A0A255ZGL0"/>
<keyword evidence="2" id="KW-1185">Reference proteome</keyword>
<dbReference type="EMBL" id="NOXX01000222">
    <property type="protein sequence ID" value="OYQ40569.1"/>
    <property type="molecule type" value="Genomic_DNA"/>
</dbReference>
<evidence type="ECO:0000313" key="2">
    <source>
        <dbReference type="Proteomes" id="UP000216035"/>
    </source>
</evidence>
<dbReference type="Proteomes" id="UP000216035">
    <property type="component" value="Unassembled WGS sequence"/>
</dbReference>
<organism evidence="1 2">
    <name type="scientific">Flavobacterium aurantiibacter</name>
    <dbReference type="NCBI Taxonomy" id="2023067"/>
    <lineage>
        <taxon>Bacteria</taxon>
        <taxon>Pseudomonadati</taxon>
        <taxon>Bacteroidota</taxon>
        <taxon>Flavobacteriia</taxon>
        <taxon>Flavobacteriales</taxon>
        <taxon>Flavobacteriaceae</taxon>
        <taxon>Flavobacterium</taxon>
    </lineage>
</organism>